<accession>A0AAV4QUE0</accession>
<feature type="compositionally biased region" description="Basic and acidic residues" evidence="1">
    <location>
        <begin position="53"/>
        <end position="63"/>
    </location>
</feature>
<evidence type="ECO:0000313" key="2">
    <source>
        <dbReference type="EMBL" id="GIY12889.1"/>
    </source>
</evidence>
<feature type="region of interest" description="Disordered" evidence="1">
    <location>
        <begin position="39"/>
        <end position="63"/>
    </location>
</feature>
<dbReference type="Proteomes" id="UP001054837">
    <property type="component" value="Unassembled WGS sequence"/>
</dbReference>
<feature type="non-terminal residue" evidence="2">
    <location>
        <position position="1"/>
    </location>
</feature>
<evidence type="ECO:0000313" key="3">
    <source>
        <dbReference type="Proteomes" id="UP001054837"/>
    </source>
</evidence>
<gene>
    <name evidence="2" type="ORF">CDAR_571431</name>
</gene>
<dbReference type="EMBL" id="BPLQ01005145">
    <property type="protein sequence ID" value="GIY12889.1"/>
    <property type="molecule type" value="Genomic_DNA"/>
</dbReference>
<keyword evidence="3" id="KW-1185">Reference proteome</keyword>
<dbReference type="AlphaFoldDB" id="A0AAV4QUE0"/>
<comment type="caution">
    <text evidence="2">The sequence shown here is derived from an EMBL/GenBank/DDBJ whole genome shotgun (WGS) entry which is preliminary data.</text>
</comment>
<reference evidence="2 3" key="1">
    <citation type="submission" date="2021-06" db="EMBL/GenBank/DDBJ databases">
        <title>Caerostris darwini draft genome.</title>
        <authorList>
            <person name="Kono N."/>
            <person name="Arakawa K."/>
        </authorList>
    </citation>
    <scope>NUCLEOTIDE SEQUENCE [LARGE SCALE GENOMIC DNA]</scope>
</reference>
<proteinExistence type="predicted"/>
<evidence type="ECO:0000256" key="1">
    <source>
        <dbReference type="SAM" id="MobiDB-lite"/>
    </source>
</evidence>
<name>A0AAV4QUE0_9ARAC</name>
<organism evidence="2 3">
    <name type="scientific">Caerostris darwini</name>
    <dbReference type="NCBI Taxonomy" id="1538125"/>
    <lineage>
        <taxon>Eukaryota</taxon>
        <taxon>Metazoa</taxon>
        <taxon>Ecdysozoa</taxon>
        <taxon>Arthropoda</taxon>
        <taxon>Chelicerata</taxon>
        <taxon>Arachnida</taxon>
        <taxon>Araneae</taxon>
        <taxon>Araneomorphae</taxon>
        <taxon>Entelegynae</taxon>
        <taxon>Araneoidea</taxon>
        <taxon>Araneidae</taxon>
        <taxon>Caerostris</taxon>
    </lineage>
</organism>
<protein>
    <submittedName>
        <fullName evidence="2">Uncharacterized protein</fullName>
    </submittedName>
</protein>
<sequence>SMLTVNNLKYSLEVHCPDTAIRADSSNMRWGIICHINGQDSSNPDLPSTPMDISHRMGADSGL</sequence>